<dbReference type="Proteomes" id="UP000011087">
    <property type="component" value="Unassembled WGS sequence"/>
</dbReference>
<evidence type="ECO:0000256" key="1">
    <source>
        <dbReference type="ARBA" id="ARBA00007532"/>
    </source>
</evidence>
<reference evidence="8" key="3">
    <citation type="submission" date="2016-03" db="UniProtKB">
        <authorList>
            <consortium name="EnsemblProtists"/>
        </authorList>
    </citation>
    <scope>IDENTIFICATION</scope>
</reference>
<dbReference type="OMA" id="KKACIIE"/>
<gene>
    <name evidence="7" type="ORF">GUITHDRAFT_114865</name>
</gene>
<dbReference type="EnsemblProtists" id="EKX38985">
    <property type="protein sequence ID" value="EKX38985"/>
    <property type="gene ID" value="GUITHDRAFT_114865"/>
</dbReference>
<feature type="domain" description="Pyridine nucleotide-disulphide oxidoreductase dimerisation" evidence="5">
    <location>
        <begin position="463"/>
        <end position="525"/>
    </location>
</feature>
<reference evidence="7 9" key="1">
    <citation type="journal article" date="2012" name="Nature">
        <title>Algal genomes reveal evolutionary mosaicism and the fate of nucleomorphs.</title>
        <authorList>
            <consortium name="DOE Joint Genome Institute"/>
            <person name="Curtis B.A."/>
            <person name="Tanifuji G."/>
            <person name="Burki F."/>
            <person name="Gruber A."/>
            <person name="Irimia M."/>
            <person name="Maruyama S."/>
            <person name="Arias M.C."/>
            <person name="Ball S.G."/>
            <person name="Gile G.H."/>
            <person name="Hirakawa Y."/>
            <person name="Hopkins J.F."/>
            <person name="Kuo A."/>
            <person name="Rensing S.A."/>
            <person name="Schmutz J."/>
            <person name="Symeonidi A."/>
            <person name="Elias M."/>
            <person name="Eveleigh R.J."/>
            <person name="Herman E.K."/>
            <person name="Klute M.J."/>
            <person name="Nakayama T."/>
            <person name="Obornik M."/>
            <person name="Reyes-Prieto A."/>
            <person name="Armbrust E.V."/>
            <person name="Aves S.J."/>
            <person name="Beiko R.G."/>
            <person name="Coutinho P."/>
            <person name="Dacks J.B."/>
            <person name="Durnford D.G."/>
            <person name="Fast N.M."/>
            <person name="Green B.R."/>
            <person name="Grisdale C.J."/>
            <person name="Hempel F."/>
            <person name="Henrissat B."/>
            <person name="Hoppner M.P."/>
            <person name="Ishida K."/>
            <person name="Kim E."/>
            <person name="Koreny L."/>
            <person name="Kroth P.G."/>
            <person name="Liu Y."/>
            <person name="Malik S.B."/>
            <person name="Maier U.G."/>
            <person name="McRose D."/>
            <person name="Mock T."/>
            <person name="Neilson J.A."/>
            <person name="Onodera N.T."/>
            <person name="Poole A.M."/>
            <person name="Pritham E.J."/>
            <person name="Richards T.A."/>
            <person name="Rocap G."/>
            <person name="Roy S.W."/>
            <person name="Sarai C."/>
            <person name="Schaack S."/>
            <person name="Shirato S."/>
            <person name="Slamovits C.H."/>
            <person name="Spencer D.F."/>
            <person name="Suzuki S."/>
            <person name="Worden A.Z."/>
            <person name="Zauner S."/>
            <person name="Barry K."/>
            <person name="Bell C."/>
            <person name="Bharti A.K."/>
            <person name="Crow J.A."/>
            <person name="Grimwood J."/>
            <person name="Kramer R."/>
            <person name="Lindquist E."/>
            <person name="Lucas S."/>
            <person name="Salamov A."/>
            <person name="McFadden G.I."/>
            <person name="Lane C.E."/>
            <person name="Keeling P.J."/>
            <person name="Gray M.W."/>
            <person name="Grigoriev I.V."/>
            <person name="Archibald J.M."/>
        </authorList>
    </citation>
    <scope>NUCLEOTIDE SEQUENCE</scope>
    <source>
        <strain evidence="7 9">CCMP2712</strain>
    </source>
</reference>
<dbReference type="OrthoDB" id="361797at2759"/>
<dbReference type="HOGENOM" id="CLU_016755_0_3_1"/>
<evidence type="ECO:0000259" key="6">
    <source>
        <dbReference type="Pfam" id="PF07992"/>
    </source>
</evidence>
<keyword evidence="4" id="KW-0520">NAD</keyword>
<evidence type="ECO:0008006" key="10">
    <source>
        <dbReference type="Google" id="ProtNLM"/>
    </source>
</evidence>
<dbReference type="PaxDb" id="55529-EKX38985"/>
<dbReference type="RefSeq" id="XP_005825965.1">
    <property type="nucleotide sequence ID" value="XM_005825908.1"/>
</dbReference>
<dbReference type="Pfam" id="PF02852">
    <property type="entry name" value="Pyr_redox_dim"/>
    <property type="match status" value="1"/>
</dbReference>
<keyword evidence="9" id="KW-1185">Reference proteome</keyword>
<dbReference type="InterPro" id="IPR050151">
    <property type="entry name" value="Class-I_Pyr_Nuc-Dis_Oxidored"/>
</dbReference>
<evidence type="ECO:0000256" key="4">
    <source>
        <dbReference type="ARBA" id="ARBA00023027"/>
    </source>
</evidence>
<dbReference type="PRINTS" id="PR00368">
    <property type="entry name" value="FADPNR"/>
</dbReference>
<dbReference type="Gene3D" id="3.50.50.60">
    <property type="entry name" value="FAD/NAD(P)-binding domain"/>
    <property type="match status" value="2"/>
</dbReference>
<dbReference type="KEGG" id="gtt:GUITHDRAFT_114865"/>
<dbReference type="InterPro" id="IPR016156">
    <property type="entry name" value="FAD/NAD-linked_Rdtase_dimer_sf"/>
</dbReference>
<dbReference type="GO" id="GO:0045252">
    <property type="term" value="C:oxoglutarate dehydrogenase complex"/>
    <property type="evidence" value="ECO:0007669"/>
    <property type="project" value="TreeGrafter"/>
</dbReference>
<evidence type="ECO:0000313" key="7">
    <source>
        <dbReference type="EMBL" id="EKX38985.1"/>
    </source>
</evidence>
<dbReference type="PRINTS" id="PR00411">
    <property type="entry name" value="PNDRDTASEI"/>
</dbReference>
<dbReference type="GO" id="GO:0050660">
    <property type="term" value="F:flavin adenine dinucleotide binding"/>
    <property type="evidence" value="ECO:0007669"/>
    <property type="project" value="TreeGrafter"/>
</dbReference>
<dbReference type="InterPro" id="IPR004099">
    <property type="entry name" value="Pyr_nucl-diS_OxRdtase_dimer"/>
</dbReference>
<comment type="similarity">
    <text evidence="1">Belongs to the class-I pyridine nucleotide-disulfide oxidoreductase family.</text>
</comment>
<dbReference type="SUPFAM" id="SSF55424">
    <property type="entry name" value="FAD/NAD-linked reductases, dimerisation (C-terminal) domain"/>
    <property type="match status" value="1"/>
</dbReference>
<protein>
    <recommendedName>
        <fullName evidence="10">FAD/NAD(P)-binding domain-containing protein</fullName>
    </recommendedName>
</protein>
<reference evidence="9" key="2">
    <citation type="submission" date="2012-11" db="EMBL/GenBank/DDBJ databases">
        <authorList>
            <person name="Kuo A."/>
            <person name="Curtis B.A."/>
            <person name="Tanifuji G."/>
            <person name="Burki F."/>
            <person name="Gruber A."/>
            <person name="Irimia M."/>
            <person name="Maruyama S."/>
            <person name="Arias M.C."/>
            <person name="Ball S.G."/>
            <person name="Gile G.H."/>
            <person name="Hirakawa Y."/>
            <person name="Hopkins J.F."/>
            <person name="Rensing S.A."/>
            <person name="Schmutz J."/>
            <person name="Symeonidi A."/>
            <person name="Elias M."/>
            <person name="Eveleigh R.J."/>
            <person name="Herman E.K."/>
            <person name="Klute M.J."/>
            <person name="Nakayama T."/>
            <person name="Obornik M."/>
            <person name="Reyes-Prieto A."/>
            <person name="Armbrust E.V."/>
            <person name="Aves S.J."/>
            <person name="Beiko R.G."/>
            <person name="Coutinho P."/>
            <person name="Dacks J.B."/>
            <person name="Durnford D.G."/>
            <person name="Fast N.M."/>
            <person name="Green B.R."/>
            <person name="Grisdale C."/>
            <person name="Hempe F."/>
            <person name="Henrissat B."/>
            <person name="Hoppner M.P."/>
            <person name="Ishida K.-I."/>
            <person name="Kim E."/>
            <person name="Koreny L."/>
            <person name="Kroth P.G."/>
            <person name="Liu Y."/>
            <person name="Malik S.-B."/>
            <person name="Maier U.G."/>
            <person name="McRose D."/>
            <person name="Mock T."/>
            <person name="Neilson J.A."/>
            <person name="Onodera N.T."/>
            <person name="Poole A.M."/>
            <person name="Pritham E.J."/>
            <person name="Richards T.A."/>
            <person name="Rocap G."/>
            <person name="Roy S.W."/>
            <person name="Sarai C."/>
            <person name="Schaack S."/>
            <person name="Shirato S."/>
            <person name="Slamovits C.H."/>
            <person name="Spencer D.F."/>
            <person name="Suzuki S."/>
            <person name="Worden A.Z."/>
            <person name="Zauner S."/>
            <person name="Barry K."/>
            <person name="Bell C."/>
            <person name="Bharti A.K."/>
            <person name="Crow J.A."/>
            <person name="Grimwood J."/>
            <person name="Kramer R."/>
            <person name="Lindquist E."/>
            <person name="Lucas S."/>
            <person name="Salamov A."/>
            <person name="McFadden G.I."/>
            <person name="Lane C.E."/>
            <person name="Keeling P.J."/>
            <person name="Gray M.W."/>
            <person name="Grigoriev I.V."/>
            <person name="Archibald J.M."/>
        </authorList>
    </citation>
    <scope>NUCLEOTIDE SEQUENCE</scope>
    <source>
        <strain evidence="9">CCMP2712</strain>
    </source>
</reference>
<dbReference type="PANTHER" id="PTHR22912:SF151">
    <property type="entry name" value="DIHYDROLIPOYL DEHYDROGENASE, MITOCHONDRIAL"/>
    <property type="match status" value="1"/>
</dbReference>
<dbReference type="eggNOG" id="KOG1335">
    <property type="taxonomic scope" value="Eukaryota"/>
</dbReference>
<organism evidence="7">
    <name type="scientific">Guillardia theta (strain CCMP2712)</name>
    <name type="common">Cryptophyte</name>
    <dbReference type="NCBI Taxonomy" id="905079"/>
    <lineage>
        <taxon>Eukaryota</taxon>
        <taxon>Cryptophyceae</taxon>
        <taxon>Pyrenomonadales</taxon>
        <taxon>Geminigeraceae</taxon>
        <taxon>Guillardia</taxon>
    </lineage>
</organism>
<accession>L1IT20</accession>
<dbReference type="InterPro" id="IPR023753">
    <property type="entry name" value="FAD/NAD-binding_dom"/>
</dbReference>
<dbReference type="EMBL" id="JH993043">
    <property type="protein sequence ID" value="EKX38985.1"/>
    <property type="molecule type" value="Genomic_DNA"/>
</dbReference>
<dbReference type="SUPFAM" id="SSF51905">
    <property type="entry name" value="FAD/NAD(P)-binding domain"/>
    <property type="match status" value="1"/>
</dbReference>
<keyword evidence="2" id="KW-0285">Flavoprotein</keyword>
<evidence type="ECO:0000313" key="9">
    <source>
        <dbReference type="Proteomes" id="UP000011087"/>
    </source>
</evidence>
<evidence type="ECO:0000313" key="8">
    <source>
        <dbReference type="EnsemblProtists" id="EKX38985"/>
    </source>
</evidence>
<evidence type="ECO:0000256" key="2">
    <source>
        <dbReference type="ARBA" id="ARBA00022630"/>
    </source>
</evidence>
<evidence type="ECO:0000259" key="5">
    <source>
        <dbReference type="Pfam" id="PF02852"/>
    </source>
</evidence>
<keyword evidence="3" id="KW-0274">FAD</keyword>
<dbReference type="GO" id="GO:0004148">
    <property type="term" value="F:dihydrolipoyl dehydrogenase (NADH) activity"/>
    <property type="evidence" value="ECO:0007669"/>
    <property type="project" value="TreeGrafter"/>
</dbReference>
<dbReference type="STRING" id="905079.L1IT20"/>
<dbReference type="GeneID" id="17295717"/>
<feature type="domain" description="FAD/NAD(P)-binding" evidence="6">
    <location>
        <begin position="54"/>
        <end position="374"/>
    </location>
</feature>
<dbReference type="PANTHER" id="PTHR22912">
    <property type="entry name" value="DISULFIDE OXIDOREDUCTASE"/>
    <property type="match status" value="1"/>
</dbReference>
<dbReference type="GO" id="GO:0006103">
    <property type="term" value="P:2-oxoglutarate metabolic process"/>
    <property type="evidence" value="ECO:0007669"/>
    <property type="project" value="TreeGrafter"/>
</dbReference>
<sequence length="577" mass="63308">MEASRPLAAHLSSPSSLSKLQHALQRSRVCWLRPAGLRFMSSGQGEADKKRLHYDLCVIGAGPGGWAGAVRGWDLGKKTCVIESRGGLGGVAVWGGAIGGKVMLEVGKGLRRARPHLKGEAAATADGGVWAEVRRRTRLAMLERATQLDQQLISLGQTRRFNRPTLKRAEKSGTIQKWKGDARFLSPNEVSVGENLVIEANHFLVATGSIPIPLPKFPADGEYIVTTQQLLKSAETIPQSVIILGGTVLGCETATLLASLGTPKIHVINSEAALFPDDDADIAAFAMDSLERDGVHVHHQSYLEFAKIHPEEKLIECRIVHTRWSQNVEAGGHAVPHRHHQPHKHRGSRSAEHVYFAGDILGKLGLSAVAEMQGRYAVEHMFSQQYAVKPSYDGLCTVMHINPEVAFVGMCEEEARRRDLPHIVAKIVLENCASGLIKKYSTFLPSVEYGEKVEDPFEVPESSLGFVKIVVLNDESQRLLGVRCAGEGARSVIQAAAILIESRQHVRALARSSHPFPSILEALQECVRMVLGTSIHKHHLIPDNTTYIRTYVPSGKMFYEGSEDEHVDRPTVPTYLR</sequence>
<dbReference type="AlphaFoldDB" id="L1IT20"/>
<dbReference type="Pfam" id="PF07992">
    <property type="entry name" value="Pyr_redox_2"/>
    <property type="match status" value="1"/>
</dbReference>
<evidence type="ECO:0000256" key="3">
    <source>
        <dbReference type="ARBA" id="ARBA00022827"/>
    </source>
</evidence>
<dbReference type="Gene3D" id="3.30.390.30">
    <property type="match status" value="1"/>
</dbReference>
<dbReference type="GO" id="GO:0005739">
    <property type="term" value="C:mitochondrion"/>
    <property type="evidence" value="ECO:0007669"/>
    <property type="project" value="TreeGrafter"/>
</dbReference>
<dbReference type="InterPro" id="IPR036188">
    <property type="entry name" value="FAD/NAD-bd_sf"/>
</dbReference>
<proteinExistence type="inferred from homology"/>
<name>L1IT20_GUITC</name>